<evidence type="ECO:0000259" key="6">
    <source>
        <dbReference type="Pfam" id="PF24517"/>
    </source>
</evidence>
<keyword evidence="5" id="KW-0472">Membrane</keyword>
<evidence type="ECO:0000256" key="2">
    <source>
        <dbReference type="ARBA" id="ARBA00022525"/>
    </source>
</evidence>
<evidence type="ECO:0000313" key="8">
    <source>
        <dbReference type="Proteomes" id="UP000176299"/>
    </source>
</evidence>
<keyword evidence="3" id="KW-0732">Signal</keyword>
<name>A0A1G1W075_9BACT</name>
<sequence length="517" mass="56252">MLPKPAGFLKLFITLALTLLFISLGFLILTSPLQETREVPDSKKPDKGLPAKDQTLGTMTVSLPAVADSFIDNNQRDRNWGNDPFLRVEGSSTQVRRTLLKFDINPIPPGSMINEAKIVLYMNTCNGSPSDNNLYVKRITNEWSESTVTWNNKPFESSSSISSSANCPSNPLYYTATGIVQEWVSGASNFGVYLMNDTTTVYYFREYCSRDTGQIVQCPTGREPKLQVTYTPPTTLPKPTVTISANPATITLGQSSTLSWSSTDADSVHIEPGIGLVGPSGAKLVSPTASTIYTATAYGPGGSSDPKNVLITVNPPPQTGEAQPSQSGDQKTRTKTSGEPVQVSVITPEILNTQENIVVEQDIPVSISYIDPDIFLKGGDVKITSVNNVNKKGKNLIHFEGRAKSKILVTLYISSNPVIVTVNSDAAGRWYYDREKNIESGKHAAFATVYDEGVTRSSNVVNFYIAKTATGSASLVIKNPNLRRFLPYGLALGGSIAIAFMILLMYRIYSRRKETSV</sequence>
<dbReference type="AlphaFoldDB" id="A0A1G1W075"/>
<feature type="region of interest" description="Disordered" evidence="4">
    <location>
        <begin position="304"/>
        <end position="340"/>
    </location>
</feature>
<evidence type="ECO:0000256" key="3">
    <source>
        <dbReference type="ARBA" id="ARBA00022729"/>
    </source>
</evidence>
<feature type="transmembrane region" description="Helical" evidence="5">
    <location>
        <begin position="485"/>
        <end position="506"/>
    </location>
</feature>
<evidence type="ECO:0000256" key="5">
    <source>
        <dbReference type="SAM" id="Phobius"/>
    </source>
</evidence>
<dbReference type="Proteomes" id="UP000176299">
    <property type="component" value="Unassembled WGS sequence"/>
</dbReference>
<dbReference type="STRING" id="1802591.A2113_02965"/>
<protein>
    <recommendedName>
        <fullName evidence="6">Carbohydrate-binding module family 96 domain-containing protein</fullName>
    </recommendedName>
</protein>
<dbReference type="EMBL" id="MHCN01000018">
    <property type="protein sequence ID" value="OGY21066.1"/>
    <property type="molecule type" value="Genomic_DNA"/>
</dbReference>
<proteinExistence type="predicted"/>
<dbReference type="InterPro" id="IPR055372">
    <property type="entry name" value="CBM96"/>
</dbReference>
<accession>A0A1G1W075</accession>
<keyword evidence="5" id="KW-0812">Transmembrane</keyword>
<feature type="domain" description="Carbohydrate-binding module family 96" evidence="6">
    <location>
        <begin position="60"/>
        <end position="204"/>
    </location>
</feature>
<dbReference type="Pfam" id="PF24517">
    <property type="entry name" value="CBM96"/>
    <property type="match status" value="1"/>
</dbReference>
<feature type="compositionally biased region" description="Polar residues" evidence="4">
    <location>
        <begin position="320"/>
        <end position="339"/>
    </location>
</feature>
<dbReference type="GO" id="GO:0005576">
    <property type="term" value="C:extracellular region"/>
    <property type="evidence" value="ECO:0007669"/>
    <property type="project" value="UniProtKB-SubCell"/>
</dbReference>
<evidence type="ECO:0000256" key="1">
    <source>
        <dbReference type="ARBA" id="ARBA00004613"/>
    </source>
</evidence>
<reference evidence="7 8" key="1">
    <citation type="journal article" date="2016" name="Nat. Commun.">
        <title>Thousands of microbial genomes shed light on interconnected biogeochemical processes in an aquifer system.</title>
        <authorList>
            <person name="Anantharaman K."/>
            <person name="Brown C.T."/>
            <person name="Hug L.A."/>
            <person name="Sharon I."/>
            <person name="Castelle C.J."/>
            <person name="Probst A.J."/>
            <person name="Thomas B.C."/>
            <person name="Singh A."/>
            <person name="Wilkins M.J."/>
            <person name="Karaoz U."/>
            <person name="Brodie E.L."/>
            <person name="Williams K.H."/>
            <person name="Hubbard S.S."/>
            <person name="Banfield J.F."/>
        </authorList>
    </citation>
    <scope>NUCLEOTIDE SEQUENCE [LARGE SCALE GENOMIC DNA]</scope>
</reference>
<evidence type="ECO:0000313" key="7">
    <source>
        <dbReference type="EMBL" id="OGY21066.1"/>
    </source>
</evidence>
<evidence type="ECO:0000256" key="4">
    <source>
        <dbReference type="SAM" id="MobiDB-lite"/>
    </source>
</evidence>
<keyword evidence="2" id="KW-0964">Secreted</keyword>
<gene>
    <name evidence="7" type="ORF">A2113_02965</name>
</gene>
<dbReference type="NCBIfam" id="NF033679">
    <property type="entry name" value="DNRLRE_dom"/>
    <property type="match status" value="1"/>
</dbReference>
<comment type="subcellular location">
    <subcellularLocation>
        <location evidence="1">Secreted</location>
    </subcellularLocation>
</comment>
<organism evidence="7 8">
    <name type="scientific">Candidatus Woykebacteria bacterium GWA1_44_8</name>
    <dbReference type="NCBI Taxonomy" id="1802591"/>
    <lineage>
        <taxon>Bacteria</taxon>
        <taxon>Candidatus Woykeibacteriota</taxon>
    </lineage>
</organism>
<comment type="caution">
    <text evidence="7">The sequence shown here is derived from an EMBL/GenBank/DDBJ whole genome shotgun (WGS) entry which is preliminary data.</text>
</comment>
<keyword evidence="5" id="KW-1133">Transmembrane helix</keyword>